<dbReference type="STRING" id="120956.SAMN05421791_102142"/>
<dbReference type="Gene3D" id="2.60.40.10">
    <property type="entry name" value="Immunoglobulins"/>
    <property type="match status" value="1"/>
</dbReference>
<dbReference type="CDD" id="cd02860">
    <property type="entry name" value="E_set_Pullulanase"/>
    <property type="match status" value="1"/>
</dbReference>
<dbReference type="Proteomes" id="UP000199708">
    <property type="component" value="Unassembled WGS sequence"/>
</dbReference>
<comment type="similarity">
    <text evidence="1">Belongs to the glycosyl hydrolase 13 family.</text>
</comment>
<dbReference type="InterPro" id="IPR004193">
    <property type="entry name" value="Glyco_hydro_13_N"/>
</dbReference>
<dbReference type="InterPro" id="IPR014756">
    <property type="entry name" value="Ig_E-set"/>
</dbReference>
<dbReference type="PANTHER" id="PTHR43002">
    <property type="entry name" value="GLYCOGEN DEBRANCHING ENZYME"/>
    <property type="match status" value="1"/>
</dbReference>
<dbReference type="InterPro" id="IPR011840">
    <property type="entry name" value="PulA_typeI"/>
</dbReference>
<dbReference type="RefSeq" id="WP_090289230.1">
    <property type="nucleotide sequence ID" value="NZ_FNCK01000002.1"/>
</dbReference>
<name>A0A1G7QMC6_9LACT</name>
<dbReference type="Pfam" id="PF00128">
    <property type="entry name" value="Alpha-amylase"/>
    <property type="match status" value="1"/>
</dbReference>
<dbReference type="CDD" id="cd11341">
    <property type="entry name" value="AmyAc_Pullulanase_LD-like"/>
    <property type="match status" value="1"/>
</dbReference>
<dbReference type="Gene3D" id="3.20.20.80">
    <property type="entry name" value="Glycosidases"/>
    <property type="match status" value="1"/>
</dbReference>
<sequence length="627" mass="72500">MYTEERLKELDQMAYLGSLGAIYVPEKTLFKIWAPTARTIHLIVFDGYYGRVKETLPMENQEGEALFQLELLGDQHGTTYRYRIFFNDGSTTETIDPYAKACTVNGRRSVVVDLARTNPEQWSKRMPAFPDDEAMIIYEVNIRDLTIHPDSGVSYKGGYLGLSQANTQNQEGYATGLDYLSELGVTHLEFLPFFDFDSIDETFEQPNEYNWGYDPYNYNIPEGSYATDPYDPVTRIKELKQMIHALHQRGIRVIMDVVYNHVYQVENHPFQLTVPHYYFRYDQSGQLTNGSGVGNDTASERIMMQQYMIDSVVYWANEFHIDGFRFDLMGLHDQSTMQKIRQALDQIDPSIFILGEGWDMSSPIPADEKANLNNAFKMPRIAQFNDGIREAIKGNDFNPEARGFINGAWYMEEPLVNNFLARYDSEKFNNPKQVIQYCEAHDNYTLYDRLMMADPYHLPEIIIKKQELGLALVILAQGIPFIHAGQEFLRSKQGVRDSYNRPDSINQIDWSLMTQHRKTVEYVKGLIQLRKEEPLLRQTSYQALHCSTEVIQASDQIMAVRYAGEKYDLILMFNGGEEYAHFNVPLGNYTMLVYNGIVDNEEKEYLNQVKSINLLPYSTTVIKRLKK</sequence>
<evidence type="ECO:0000313" key="4">
    <source>
        <dbReference type="Proteomes" id="UP000199708"/>
    </source>
</evidence>
<protein>
    <submittedName>
        <fullName evidence="3">Pullulanase</fullName>
    </submittedName>
</protein>
<dbReference type="GO" id="GO:0004553">
    <property type="term" value="F:hydrolase activity, hydrolyzing O-glycosyl compounds"/>
    <property type="evidence" value="ECO:0007669"/>
    <property type="project" value="InterPro"/>
</dbReference>
<organism evidence="3 4">
    <name type="scientific">Facklamia miroungae</name>
    <dbReference type="NCBI Taxonomy" id="120956"/>
    <lineage>
        <taxon>Bacteria</taxon>
        <taxon>Bacillati</taxon>
        <taxon>Bacillota</taxon>
        <taxon>Bacilli</taxon>
        <taxon>Lactobacillales</taxon>
        <taxon>Aerococcaceae</taxon>
        <taxon>Facklamia</taxon>
    </lineage>
</organism>
<dbReference type="Pfam" id="PF02922">
    <property type="entry name" value="CBM_48"/>
    <property type="match status" value="1"/>
</dbReference>
<dbReference type="SUPFAM" id="SSF51445">
    <property type="entry name" value="(Trans)glycosidases"/>
    <property type="match status" value="1"/>
</dbReference>
<dbReference type="SMART" id="SM00642">
    <property type="entry name" value="Aamy"/>
    <property type="match status" value="1"/>
</dbReference>
<dbReference type="InterPro" id="IPR006047">
    <property type="entry name" value="GH13_cat_dom"/>
</dbReference>
<dbReference type="InterPro" id="IPR013783">
    <property type="entry name" value="Ig-like_fold"/>
</dbReference>
<evidence type="ECO:0000313" key="3">
    <source>
        <dbReference type="EMBL" id="SDF99656.1"/>
    </source>
</evidence>
<feature type="domain" description="Glycosyl hydrolase family 13 catalytic" evidence="2">
    <location>
        <begin position="146"/>
        <end position="530"/>
    </location>
</feature>
<dbReference type="GO" id="GO:0005975">
    <property type="term" value="P:carbohydrate metabolic process"/>
    <property type="evidence" value="ECO:0007669"/>
    <property type="project" value="InterPro"/>
</dbReference>
<dbReference type="EMBL" id="FNCK01000002">
    <property type="protein sequence ID" value="SDF99656.1"/>
    <property type="molecule type" value="Genomic_DNA"/>
</dbReference>
<proteinExistence type="inferred from homology"/>
<gene>
    <name evidence="3" type="ORF">SAMN05421791_102142</name>
</gene>
<dbReference type="OrthoDB" id="9761875at2"/>
<accession>A0A1G7QMC6</accession>
<dbReference type="SUPFAM" id="SSF81296">
    <property type="entry name" value="E set domains"/>
    <property type="match status" value="1"/>
</dbReference>
<dbReference type="AlphaFoldDB" id="A0A1G7QMC6"/>
<evidence type="ECO:0000256" key="1">
    <source>
        <dbReference type="ARBA" id="ARBA00008061"/>
    </source>
</evidence>
<dbReference type="NCBIfam" id="TIGR02104">
    <property type="entry name" value="pulA_typeI"/>
    <property type="match status" value="1"/>
</dbReference>
<evidence type="ECO:0000259" key="2">
    <source>
        <dbReference type="SMART" id="SM00642"/>
    </source>
</evidence>
<keyword evidence="4" id="KW-1185">Reference proteome</keyword>
<reference evidence="3 4" key="1">
    <citation type="submission" date="2016-10" db="EMBL/GenBank/DDBJ databases">
        <authorList>
            <person name="de Groot N.N."/>
        </authorList>
    </citation>
    <scope>NUCLEOTIDE SEQUENCE [LARGE SCALE GENOMIC DNA]</scope>
    <source>
        <strain evidence="3 4">ATCC BAA-466</strain>
    </source>
</reference>
<dbReference type="InterPro" id="IPR017853">
    <property type="entry name" value="GH"/>
</dbReference>